<dbReference type="Proteomes" id="UP000028549">
    <property type="component" value="Unassembled WGS sequence"/>
</dbReference>
<dbReference type="InterPro" id="IPR000182">
    <property type="entry name" value="GNAT_dom"/>
</dbReference>
<dbReference type="AlphaFoldDB" id="A0A084H2U7"/>
<evidence type="ECO:0000259" key="1">
    <source>
        <dbReference type="PROSITE" id="PS51186"/>
    </source>
</evidence>
<evidence type="ECO:0000313" key="3">
    <source>
        <dbReference type="Proteomes" id="UP000028549"/>
    </source>
</evidence>
<dbReference type="Pfam" id="PF00583">
    <property type="entry name" value="Acetyltransf_1"/>
    <property type="match status" value="1"/>
</dbReference>
<dbReference type="PANTHER" id="PTHR43072">
    <property type="entry name" value="N-ACETYLTRANSFERASE"/>
    <property type="match status" value="1"/>
</dbReference>
<proteinExistence type="predicted"/>
<sequence>MDFRLLTLEDTEQYRSLRLQALEELPFHFASAYEIEKKKSIEELMDEIRPSGSQFIAGAFSGRELTGITAFKQEPLHKMKHRGQILSMYISPSARGNGAGKSLLTYLLDRIKENPAIEKADLAVGAENKGAIALYRSLGFVQYGEYANALKVDGEYVDELYMTLALKTEKIR</sequence>
<dbReference type="STRING" id="246786.GS18_0202925"/>
<evidence type="ECO:0000313" key="2">
    <source>
        <dbReference type="EMBL" id="KEZ53909.1"/>
    </source>
</evidence>
<dbReference type="GO" id="GO:0016747">
    <property type="term" value="F:acyltransferase activity, transferring groups other than amino-acyl groups"/>
    <property type="evidence" value="ECO:0007669"/>
    <property type="project" value="InterPro"/>
</dbReference>
<dbReference type="Gene3D" id="3.40.630.30">
    <property type="match status" value="1"/>
</dbReference>
<dbReference type="InterPro" id="IPR016181">
    <property type="entry name" value="Acyl_CoA_acyltransferase"/>
</dbReference>
<protein>
    <recommendedName>
        <fullName evidence="1">N-acetyltransferase domain-containing protein</fullName>
    </recommendedName>
</protein>
<dbReference type="RefSeq" id="WP_029281720.1">
    <property type="nucleotide sequence ID" value="NZ_CP176757.1"/>
</dbReference>
<feature type="domain" description="N-acetyltransferase" evidence="1">
    <location>
        <begin position="1"/>
        <end position="167"/>
    </location>
</feature>
<dbReference type="PANTHER" id="PTHR43072:SF60">
    <property type="entry name" value="L-2,4-DIAMINOBUTYRIC ACID ACETYLTRANSFERASE"/>
    <property type="match status" value="1"/>
</dbReference>
<dbReference type="PROSITE" id="PS51186">
    <property type="entry name" value="GNAT"/>
    <property type="match status" value="1"/>
</dbReference>
<dbReference type="OrthoDB" id="9799092at2"/>
<keyword evidence="3" id="KW-1185">Reference proteome</keyword>
<comment type="caution">
    <text evidence="2">The sequence shown here is derived from an EMBL/GenBank/DDBJ whole genome shotgun (WGS) entry which is preliminary data.</text>
</comment>
<reference evidence="2 3" key="1">
    <citation type="journal article" date="2005" name="Int. J. Syst. Evol. Microbiol.">
        <title>Bacillus cibi sp. nov., isolated from jeotgal, a traditional Korean fermented seafood.</title>
        <authorList>
            <person name="Yoon J.H."/>
            <person name="Lee C.H."/>
            <person name="Oh T.K."/>
        </authorList>
    </citation>
    <scope>NUCLEOTIDE SEQUENCE [LARGE SCALE GENOMIC DNA]</scope>
    <source>
        <strain evidence="2 3">DSM 16189</strain>
    </source>
</reference>
<organism evidence="2 3">
    <name type="scientific">Metabacillus indicus</name>
    <name type="common">Bacillus indicus</name>
    <dbReference type="NCBI Taxonomy" id="246786"/>
    <lineage>
        <taxon>Bacteria</taxon>
        <taxon>Bacillati</taxon>
        <taxon>Bacillota</taxon>
        <taxon>Bacilli</taxon>
        <taxon>Bacillales</taxon>
        <taxon>Bacillaceae</taxon>
        <taxon>Metabacillus</taxon>
    </lineage>
</organism>
<name>A0A084H2U7_METID</name>
<dbReference type="SUPFAM" id="SSF55729">
    <property type="entry name" value="Acyl-CoA N-acyltransferases (Nat)"/>
    <property type="match status" value="1"/>
</dbReference>
<gene>
    <name evidence="2" type="ORF">GS18_0202925</name>
</gene>
<dbReference type="CDD" id="cd04301">
    <property type="entry name" value="NAT_SF"/>
    <property type="match status" value="1"/>
</dbReference>
<dbReference type="EMBL" id="JNVC02000001">
    <property type="protein sequence ID" value="KEZ53909.1"/>
    <property type="molecule type" value="Genomic_DNA"/>
</dbReference>
<accession>A0A084H2U7</accession>